<dbReference type="EMBL" id="BKCJ011863220">
    <property type="protein sequence ID" value="GFD59297.1"/>
    <property type="molecule type" value="Genomic_DNA"/>
</dbReference>
<accession>A0A699XI17</accession>
<proteinExistence type="predicted"/>
<comment type="caution">
    <text evidence="1">The sequence shown here is derived from an EMBL/GenBank/DDBJ whole genome shotgun (WGS) entry which is preliminary data.</text>
</comment>
<feature type="non-terminal residue" evidence="1">
    <location>
        <position position="1"/>
    </location>
</feature>
<protein>
    <submittedName>
        <fullName evidence="1">Uncharacterized protein</fullName>
    </submittedName>
</protein>
<name>A0A699XI17_TANCI</name>
<organism evidence="1">
    <name type="scientific">Tanacetum cinerariifolium</name>
    <name type="common">Dalmatian daisy</name>
    <name type="synonym">Chrysanthemum cinerariifolium</name>
    <dbReference type="NCBI Taxonomy" id="118510"/>
    <lineage>
        <taxon>Eukaryota</taxon>
        <taxon>Viridiplantae</taxon>
        <taxon>Streptophyta</taxon>
        <taxon>Embryophyta</taxon>
        <taxon>Tracheophyta</taxon>
        <taxon>Spermatophyta</taxon>
        <taxon>Magnoliopsida</taxon>
        <taxon>eudicotyledons</taxon>
        <taxon>Gunneridae</taxon>
        <taxon>Pentapetalae</taxon>
        <taxon>asterids</taxon>
        <taxon>campanulids</taxon>
        <taxon>Asterales</taxon>
        <taxon>Asteraceae</taxon>
        <taxon>Asteroideae</taxon>
        <taxon>Anthemideae</taxon>
        <taxon>Anthemidinae</taxon>
        <taxon>Tanacetum</taxon>
    </lineage>
</organism>
<gene>
    <name evidence="1" type="ORF">Tci_931266</name>
</gene>
<feature type="non-terminal residue" evidence="1">
    <location>
        <position position="83"/>
    </location>
</feature>
<dbReference type="AlphaFoldDB" id="A0A699XI17"/>
<reference evidence="1" key="1">
    <citation type="journal article" date="2019" name="Sci. Rep.">
        <title>Draft genome of Tanacetum cinerariifolium, the natural source of mosquito coil.</title>
        <authorList>
            <person name="Yamashiro T."/>
            <person name="Shiraishi A."/>
            <person name="Satake H."/>
            <person name="Nakayama K."/>
        </authorList>
    </citation>
    <scope>NUCLEOTIDE SEQUENCE</scope>
</reference>
<sequence length="83" mass="8740">RVDAGRLRQHGGADEVVREQFGHAVAQFVADGGPGAAGLEIADVMGHEAGARREDGQVGAAFLHQAQLVAFDRFAQFVVADLQ</sequence>
<evidence type="ECO:0000313" key="1">
    <source>
        <dbReference type="EMBL" id="GFD59297.1"/>
    </source>
</evidence>